<dbReference type="EMBL" id="JACEEZ010010663">
    <property type="protein sequence ID" value="KAG0721687.1"/>
    <property type="molecule type" value="Genomic_DNA"/>
</dbReference>
<evidence type="ECO:0000313" key="1">
    <source>
        <dbReference type="EMBL" id="KAG0721687.1"/>
    </source>
</evidence>
<dbReference type="AlphaFoldDB" id="A0A8J4Y6V5"/>
<protein>
    <submittedName>
        <fullName evidence="1">Uncharacterized protein</fullName>
    </submittedName>
</protein>
<sequence length="120" mass="13391">MVEGRRLGQEDHLASTVTGILTPPRPWQPLMQLLNGYCLEASVREMLPRPSLGSSRPWMHLYRRGPWAGVASSPIFTDELFADHRRLVLDVVAQDLVKVARTYLRDGPVEGACLIGPPEC</sequence>
<evidence type="ECO:0000313" key="2">
    <source>
        <dbReference type="Proteomes" id="UP000770661"/>
    </source>
</evidence>
<organism evidence="1 2">
    <name type="scientific">Chionoecetes opilio</name>
    <name type="common">Atlantic snow crab</name>
    <name type="synonym">Cancer opilio</name>
    <dbReference type="NCBI Taxonomy" id="41210"/>
    <lineage>
        <taxon>Eukaryota</taxon>
        <taxon>Metazoa</taxon>
        <taxon>Ecdysozoa</taxon>
        <taxon>Arthropoda</taxon>
        <taxon>Crustacea</taxon>
        <taxon>Multicrustacea</taxon>
        <taxon>Malacostraca</taxon>
        <taxon>Eumalacostraca</taxon>
        <taxon>Eucarida</taxon>
        <taxon>Decapoda</taxon>
        <taxon>Pleocyemata</taxon>
        <taxon>Brachyura</taxon>
        <taxon>Eubrachyura</taxon>
        <taxon>Majoidea</taxon>
        <taxon>Majidae</taxon>
        <taxon>Chionoecetes</taxon>
    </lineage>
</organism>
<dbReference type="Proteomes" id="UP000770661">
    <property type="component" value="Unassembled WGS sequence"/>
</dbReference>
<proteinExistence type="predicted"/>
<reference evidence="1" key="1">
    <citation type="submission" date="2020-07" db="EMBL/GenBank/DDBJ databases">
        <title>The High-quality genome of the commercially important snow crab, Chionoecetes opilio.</title>
        <authorList>
            <person name="Jeong J.-H."/>
            <person name="Ryu S."/>
        </authorList>
    </citation>
    <scope>NUCLEOTIDE SEQUENCE</scope>
    <source>
        <strain evidence="1">MADBK_172401_WGS</strain>
        <tissue evidence="1">Digestive gland</tissue>
    </source>
</reference>
<gene>
    <name evidence="1" type="ORF">GWK47_045947</name>
</gene>
<keyword evidence="2" id="KW-1185">Reference proteome</keyword>
<comment type="caution">
    <text evidence="1">The sequence shown here is derived from an EMBL/GenBank/DDBJ whole genome shotgun (WGS) entry which is preliminary data.</text>
</comment>
<name>A0A8J4Y6V5_CHIOP</name>
<accession>A0A8J4Y6V5</accession>